<dbReference type="PANTHER" id="PTHR11709">
    <property type="entry name" value="MULTI-COPPER OXIDASE"/>
    <property type="match status" value="1"/>
</dbReference>
<feature type="transmembrane region" description="Helical" evidence="5">
    <location>
        <begin position="104"/>
        <end position="125"/>
    </location>
</feature>
<evidence type="ECO:0000256" key="4">
    <source>
        <dbReference type="SAM" id="MobiDB-lite"/>
    </source>
</evidence>
<feature type="transmembrane region" description="Helical" evidence="5">
    <location>
        <begin position="39"/>
        <end position="62"/>
    </location>
</feature>
<evidence type="ECO:0000256" key="3">
    <source>
        <dbReference type="ARBA" id="ARBA00023008"/>
    </source>
</evidence>
<dbReference type="InterPro" id="IPR011707">
    <property type="entry name" value="Cu-oxidase-like_N"/>
</dbReference>
<comment type="caution">
    <text evidence="8">The sequence shown here is derived from an EMBL/GenBank/DDBJ whole genome shotgun (WGS) entry which is preliminary data.</text>
</comment>
<evidence type="ECO:0000256" key="5">
    <source>
        <dbReference type="SAM" id="Phobius"/>
    </source>
</evidence>
<feature type="region of interest" description="Disordered" evidence="4">
    <location>
        <begin position="380"/>
        <end position="454"/>
    </location>
</feature>
<accession>A0ABP6I899</accession>
<evidence type="ECO:0000259" key="6">
    <source>
        <dbReference type="Pfam" id="PF07731"/>
    </source>
</evidence>
<dbReference type="Pfam" id="PF07732">
    <property type="entry name" value="Cu-oxidase_3"/>
    <property type="match status" value="1"/>
</dbReference>
<keyword evidence="5" id="KW-1133">Transmembrane helix</keyword>
<evidence type="ECO:0000313" key="9">
    <source>
        <dbReference type="Proteomes" id="UP001500831"/>
    </source>
</evidence>
<dbReference type="Proteomes" id="UP001500831">
    <property type="component" value="Unassembled WGS sequence"/>
</dbReference>
<name>A0ABP6I899_9ACTN</name>
<feature type="domain" description="Plastocyanin-like" evidence="7">
    <location>
        <begin position="263"/>
        <end position="377"/>
    </location>
</feature>
<evidence type="ECO:0000313" key="8">
    <source>
        <dbReference type="EMBL" id="GAA2847649.1"/>
    </source>
</evidence>
<proteinExistence type="predicted"/>
<feature type="region of interest" description="Disordered" evidence="4">
    <location>
        <begin position="160"/>
        <end position="182"/>
    </location>
</feature>
<feature type="compositionally biased region" description="Low complexity" evidence="4">
    <location>
        <begin position="435"/>
        <end position="449"/>
    </location>
</feature>
<gene>
    <name evidence="8" type="ORF">GCM10010517_04750</name>
</gene>
<keyword evidence="9" id="KW-1185">Reference proteome</keyword>
<dbReference type="InterPro" id="IPR002355">
    <property type="entry name" value="Cu_oxidase_Cu_BS"/>
</dbReference>
<dbReference type="PANTHER" id="PTHR11709:SF394">
    <property type="entry name" value="FI03373P-RELATED"/>
    <property type="match status" value="1"/>
</dbReference>
<evidence type="ECO:0000259" key="7">
    <source>
        <dbReference type="Pfam" id="PF07732"/>
    </source>
</evidence>
<sequence length="738" mass="75484">MNTAQLLALDHIVLVLVAALWTGAGVSTTLAHRDRRTRLVALGLTLAALAATGLRAALVIALSHSGWWFAADKLLLALPLVGIPALVAAVAVPRLLRPSPPPSAAVPALSAAYGALGGAVAALTVSYPVPPVTAGILVALVVTATAITWRRLRAADPDLRFGPAPAAPPGSDSGDGDGDGVTGPAVAGAAAWGGWSTTAGIAVLCAALVWAGLSAWSSRTPATLNLGAHHPGTARPAAETRAVTDLRGPAAGPATRRFTLTAKPTTVTLPSGKRVEAWGFDGTVPGPTLRVRQGETVEVRLRNEIPGVGVTLHWHGYDVPAGEDGVAGVTQDAVRQGGEFVYRFRADDPGSYWYHSHDLSDPAVRMGLYGMFVVDPAAPGEKTSPAAGRPALSAGEPDRTASGPAGPPAGAGRTGTGSGTAAPSAPGAGEGPAGPAGSIGSADSADSTGKVSDHTVSTHVLGGVQTVAVDDRGPVDGVAELRAAPGTPVRLRVTGTDNARRTLGLSGAPYRIAAVDGRELARPGEIRGGRVRLAAGGRYDLTFTMPATPVLLSVDDRSDLGVLVSPGSGTAPPPAAGPLLDIATYDSGGLPELGRFDREIAWTLDRGLAMLDGIPTLAHTVNGDVWPRIPTPVLREGELVKITVVNRSRDTHPMHPHGHHVLVLSRNGVPATGALWTDTFDVGPGEVWEVAMRADNPGIWLSHCHDLSHATLGMTFHFSYEGVTTPYDAGHASGNNPE</sequence>
<evidence type="ECO:0008006" key="10">
    <source>
        <dbReference type="Google" id="ProtNLM"/>
    </source>
</evidence>
<dbReference type="InterPro" id="IPR008972">
    <property type="entry name" value="Cupredoxin"/>
</dbReference>
<keyword evidence="1" id="KW-0479">Metal-binding</keyword>
<keyword evidence="5" id="KW-0812">Transmembrane</keyword>
<dbReference type="Gene3D" id="2.60.40.420">
    <property type="entry name" value="Cupredoxins - blue copper proteins"/>
    <property type="match status" value="3"/>
</dbReference>
<keyword evidence="2" id="KW-0560">Oxidoreductase</keyword>
<protein>
    <recommendedName>
        <fullName evidence="10">Copper oxidase</fullName>
    </recommendedName>
</protein>
<evidence type="ECO:0000256" key="2">
    <source>
        <dbReference type="ARBA" id="ARBA00023002"/>
    </source>
</evidence>
<dbReference type="RefSeq" id="WP_344967286.1">
    <property type="nucleotide sequence ID" value="NZ_BAAAVI010000002.1"/>
</dbReference>
<evidence type="ECO:0000256" key="1">
    <source>
        <dbReference type="ARBA" id="ARBA00022723"/>
    </source>
</evidence>
<dbReference type="InterPro" id="IPR045087">
    <property type="entry name" value="Cu-oxidase_fam"/>
</dbReference>
<feature type="compositionally biased region" description="Low complexity" evidence="4">
    <location>
        <begin position="400"/>
        <end position="411"/>
    </location>
</feature>
<feature type="transmembrane region" description="Helical" evidence="5">
    <location>
        <begin position="74"/>
        <end position="92"/>
    </location>
</feature>
<keyword evidence="5" id="KW-0472">Membrane</keyword>
<dbReference type="InterPro" id="IPR011706">
    <property type="entry name" value="Cu-oxidase_C"/>
</dbReference>
<feature type="domain" description="Plastocyanin-like" evidence="6">
    <location>
        <begin position="620"/>
        <end position="719"/>
    </location>
</feature>
<feature type="transmembrane region" description="Helical" evidence="5">
    <location>
        <begin position="12"/>
        <end position="32"/>
    </location>
</feature>
<dbReference type="Pfam" id="PF07731">
    <property type="entry name" value="Cu-oxidase_2"/>
    <property type="match status" value="1"/>
</dbReference>
<dbReference type="PROSITE" id="PS00080">
    <property type="entry name" value="MULTICOPPER_OXIDASE2"/>
    <property type="match status" value="1"/>
</dbReference>
<feature type="transmembrane region" description="Helical" evidence="5">
    <location>
        <begin position="131"/>
        <end position="149"/>
    </location>
</feature>
<organism evidence="8 9">
    <name type="scientific">Streptosporangium fragile</name>
    <dbReference type="NCBI Taxonomy" id="46186"/>
    <lineage>
        <taxon>Bacteria</taxon>
        <taxon>Bacillati</taxon>
        <taxon>Actinomycetota</taxon>
        <taxon>Actinomycetes</taxon>
        <taxon>Streptosporangiales</taxon>
        <taxon>Streptosporangiaceae</taxon>
        <taxon>Streptosporangium</taxon>
    </lineage>
</organism>
<keyword evidence="3" id="KW-0186">Copper</keyword>
<dbReference type="SUPFAM" id="SSF49503">
    <property type="entry name" value="Cupredoxins"/>
    <property type="match status" value="2"/>
</dbReference>
<dbReference type="EMBL" id="BAAAVI010000002">
    <property type="protein sequence ID" value="GAA2847649.1"/>
    <property type="molecule type" value="Genomic_DNA"/>
</dbReference>
<reference evidence="9" key="1">
    <citation type="journal article" date="2019" name="Int. J. Syst. Evol. Microbiol.">
        <title>The Global Catalogue of Microorganisms (GCM) 10K type strain sequencing project: providing services to taxonomists for standard genome sequencing and annotation.</title>
        <authorList>
            <consortium name="The Broad Institute Genomics Platform"/>
            <consortium name="The Broad Institute Genome Sequencing Center for Infectious Disease"/>
            <person name="Wu L."/>
            <person name="Ma J."/>
        </authorList>
    </citation>
    <scope>NUCLEOTIDE SEQUENCE [LARGE SCALE GENOMIC DNA]</scope>
    <source>
        <strain evidence="9">JCM 6242</strain>
    </source>
</reference>
<dbReference type="CDD" id="cd04202">
    <property type="entry name" value="CuRO_D2_2dMcoN_like"/>
    <property type="match status" value="1"/>
</dbReference>